<evidence type="ECO:0000313" key="2">
    <source>
        <dbReference type="Proteomes" id="UP000188268"/>
    </source>
</evidence>
<name>A0A1R3G3R3_COCAP</name>
<comment type="caution">
    <text evidence="1">The sequence shown here is derived from an EMBL/GenBank/DDBJ whole genome shotgun (WGS) entry which is preliminary data.</text>
</comment>
<dbReference type="Proteomes" id="UP000188268">
    <property type="component" value="Unassembled WGS sequence"/>
</dbReference>
<organism evidence="1 2">
    <name type="scientific">Corchorus capsularis</name>
    <name type="common">Jute</name>
    <dbReference type="NCBI Taxonomy" id="210143"/>
    <lineage>
        <taxon>Eukaryota</taxon>
        <taxon>Viridiplantae</taxon>
        <taxon>Streptophyta</taxon>
        <taxon>Embryophyta</taxon>
        <taxon>Tracheophyta</taxon>
        <taxon>Spermatophyta</taxon>
        <taxon>Magnoliopsida</taxon>
        <taxon>eudicotyledons</taxon>
        <taxon>Gunneridae</taxon>
        <taxon>Pentapetalae</taxon>
        <taxon>rosids</taxon>
        <taxon>malvids</taxon>
        <taxon>Malvales</taxon>
        <taxon>Malvaceae</taxon>
        <taxon>Grewioideae</taxon>
        <taxon>Apeibeae</taxon>
        <taxon>Corchorus</taxon>
    </lineage>
</organism>
<gene>
    <name evidence="1" type="ORF">CCACVL1_29102</name>
</gene>
<accession>A0A1R3G3R3</accession>
<sequence length="21" mass="2630">MTFNLGRREQEFNVIDFDRLE</sequence>
<feature type="non-terminal residue" evidence="1">
    <location>
        <position position="21"/>
    </location>
</feature>
<dbReference type="Gramene" id="OMO52715">
    <property type="protein sequence ID" value="OMO52715"/>
    <property type="gene ID" value="CCACVL1_29102"/>
</dbReference>
<dbReference type="AlphaFoldDB" id="A0A1R3G3R3"/>
<proteinExistence type="predicted"/>
<keyword evidence="2" id="KW-1185">Reference proteome</keyword>
<dbReference type="EMBL" id="AWWV01015447">
    <property type="protein sequence ID" value="OMO52715.1"/>
    <property type="molecule type" value="Genomic_DNA"/>
</dbReference>
<protein>
    <submittedName>
        <fullName evidence="1">Uncharacterized protein</fullName>
    </submittedName>
</protein>
<reference evidence="1 2" key="1">
    <citation type="submission" date="2013-09" db="EMBL/GenBank/DDBJ databases">
        <title>Corchorus capsularis genome sequencing.</title>
        <authorList>
            <person name="Alam M."/>
            <person name="Haque M.S."/>
            <person name="Islam M.S."/>
            <person name="Emdad E.M."/>
            <person name="Islam M.M."/>
            <person name="Ahmed B."/>
            <person name="Halim A."/>
            <person name="Hossen Q.M.M."/>
            <person name="Hossain M.Z."/>
            <person name="Ahmed R."/>
            <person name="Khan M.M."/>
            <person name="Islam R."/>
            <person name="Rashid M.M."/>
            <person name="Khan S.A."/>
            <person name="Rahman M.S."/>
            <person name="Alam M."/>
        </authorList>
    </citation>
    <scope>NUCLEOTIDE SEQUENCE [LARGE SCALE GENOMIC DNA]</scope>
    <source>
        <strain evidence="2">cv. CVL-1</strain>
        <tissue evidence="1">Whole seedling</tissue>
    </source>
</reference>
<evidence type="ECO:0000313" key="1">
    <source>
        <dbReference type="EMBL" id="OMO52715.1"/>
    </source>
</evidence>